<dbReference type="SUPFAM" id="SSF55804">
    <property type="entry name" value="Phoshotransferase/anion transport protein"/>
    <property type="match status" value="1"/>
</dbReference>
<protein>
    <recommendedName>
        <fullName evidence="1">PTS EIIA type-2 domain-containing protein</fullName>
    </recommendedName>
</protein>
<accession>E1Y955</accession>
<dbReference type="Gene3D" id="3.40.930.10">
    <property type="entry name" value="Mannitol-specific EII, Chain A"/>
    <property type="match status" value="1"/>
</dbReference>
<dbReference type="Pfam" id="PF12728">
    <property type="entry name" value="HTH_17"/>
    <property type="match status" value="1"/>
</dbReference>
<gene>
    <name evidence="2" type="ORF">N47_A11280</name>
</gene>
<dbReference type="PROSITE" id="PS51094">
    <property type="entry name" value="PTS_EIIA_TYPE_2"/>
    <property type="match status" value="1"/>
</dbReference>
<name>E1Y955_9BACT</name>
<dbReference type="InterPro" id="IPR002178">
    <property type="entry name" value="PTS_EIIA_type-2_dom"/>
</dbReference>
<dbReference type="InterPro" id="IPR051541">
    <property type="entry name" value="PTS_SugarTrans_NitroReg"/>
</dbReference>
<evidence type="ECO:0000313" key="2">
    <source>
        <dbReference type="EMBL" id="CBX27099.1"/>
    </source>
</evidence>
<organism evidence="2">
    <name type="scientific">uncultured Desulfobacterium sp</name>
    <dbReference type="NCBI Taxonomy" id="201089"/>
    <lineage>
        <taxon>Bacteria</taxon>
        <taxon>Pseudomonadati</taxon>
        <taxon>Thermodesulfobacteriota</taxon>
        <taxon>Desulfobacteria</taxon>
        <taxon>Desulfobacterales</taxon>
        <taxon>Desulfobacteriaceae</taxon>
        <taxon>Desulfobacterium</taxon>
        <taxon>environmental samples</taxon>
    </lineage>
</organism>
<dbReference type="InterPro" id="IPR041657">
    <property type="entry name" value="HTH_17"/>
</dbReference>
<dbReference type="PANTHER" id="PTHR47738:SF1">
    <property type="entry name" value="NITROGEN REGULATORY PROTEIN"/>
    <property type="match status" value="1"/>
</dbReference>
<dbReference type="CDD" id="cd00211">
    <property type="entry name" value="PTS_IIA_fru"/>
    <property type="match status" value="1"/>
</dbReference>
<reference evidence="2" key="1">
    <citation type="journal article" date="2011" name="Environ. Microbiol.">
        <title>Genomic insights into the metabolic potential of the polycyclic aromatic hydrocarbon degrading sulfate-reducing Deltaproteobacterium N47.</title>
        <authorList>
            <person name="Bergmann F."/>
            <person name="Selesi D."/>
            <person name="Weinmaier T."/>
            <person name="Tischler P."/>
            <person name="Rattei T."/>
            <person name="Meckenstock R.U."/>
        </authorList>
    </citation>
    <scope>NUCLEOTIDE SEQUENCE</scope>
</reference>
<feature type="domain" description="PTS EIIA type-2" evidence="1">
    <location>
        <begin position="75"/>
        <end position="219"/>
    </location>
</feature>
<dbReference type="PANTHER" id="PTHR47738">
    <property type="entry name" value="PTS SYSTEM FRUCTOSE-LIKE EIIA COMPONENT-RELATED"/>
    <property type="match status" value="1"/>
</dbReference>
<dbReference type="AlphaFoldDB" id="E1Y955"/>
<dbReference type="EMBL" id="FR695864">
    <property type="protein sequence ID" value="CBX27099.1"/>
    <property type="molecule type" value="Genomic_DNA"/>
</dbReference>
<dbReference type="InterPro" id="IPR016152">
    <property type="entry name" value="PTrfase/Anion_transptr"/>
</dbReference>
<dbReference type="Pfam" id="PF00359">
    <property type="entry name" value="PTS_EIIA_2"/>
    <property type="match status" value="1"/>
</dbReference>
<evidence type="ECO:0000259" key="1">
    <source>
        <dbReference type="PROSITE" id="PS51094"/>
    </source>
</evidence>
<proteinExistence type="predicted"/>
<sequence>MKLKLAEFAACLNIPLKTVERWVRQGRIPIRQADDHCMFDEEIVGKWAEKHNISFTLSDHHRDETKESEKNALTSAMKRGGLHYEVPGDSVDDVLKNAVSLLPYIPEQDKETLYLKLIEREKLTSTGIGKGVAIPHPRSPMTGTGMKAFISTCFLKNKVDFGAIDGKPVSVMFLLICPSVKSHLYYLSRISFCLRDNSFINFLNSSPASEMFYEKIEAFEKRLEKADK</sequence>
<dbReference type="GO" id="GO:0030295">
    <property type="term" value="F:protein kinase activator activity"/>
    <property type="evidence" value="ECO:0007669"/>
    <property type="project" value="TreeGrafter"/>
</dbReference>